<gene>
    <name evidence="1" type="ORF">QAD02_015419</name>
</gene>
<comment type="caution">
    <text evidence="1">The sequence shown here is derived from an EMBL/GenBank/DDBJ whole genome shotgun (WGS) entry which is preliminary data.</text>
</comment>
<organism evidence="1 2">
    <name type="scientific">Eretmocerus hayati</name>
    <dbReference type="NCBI Taxonomy" id="131215"/>
    <lineage>
        <taxon>Eukaryota</taxon>
        <taxon>Metazoa</taxon>
        <taxon>Ecdysozoa</taxon>
        <taxon>Arthropoda</taxon>
        <taxon>Hexapoda</taxon>
        <taxon>Insecta</taxon>
        <taxon>Pterygota</taxon>
        <taxon>Neoptera</taxon>
        <taxon>Endopterygota</taxon>
        <taxon>Hymenoptera</taxon>
        <taxon>Apocrita</taxon>
        <taxon>Proctotrupomorpha</taxon>
        <taxon>Chalcidoidea</taxon>
        <taxon>Aphelinidae</taxon>
        <taxon>Aphelininae</taxon>
        <taxon>Eretmocerus</taxon>
    </lineage>
</organism>
<reference evidence="1" key="1">
    <citation type="submission" date="2023-04" db="EMBL/GenBank/DDBJ databases">
        <title>A chromosome-level genome assembly of the parasitoid wasp Eretmocerus hayati.</title>
        <authorList>
            <person name="Zhong Y."/>
            <person name="Liu S."/>
            <person name="Liu Y."/>
        </authorList>
    </citation>
    <scope>NUCLEOTIDE SEQUENCE</scope>
    <source>
        <strain evidence="1">ZJU_SS_LIU_2023</strain>
    </source>
</reference>
<sequence length="157" mass="17642">MPADVAMHPNFLHLEKQQPGTSSSLTSTSKQQLDSRSWNTENMSGHMRLQGPGGEQSVQVMVYRTSLEHFAVIYPLQKRMCRPLGVLNLRNTTIERCGLAGDKQGFLVRQKGCDSPLALTFIPEEPADIEYWMLAFTARSSPLVHQSSLPRVEEEEI</sequence>
<proteinExistence type="predicted"/>
<accession>A0ACC2PAZ6</accession>
<name>A0ACC2PAZ6_9HYME</name>
<dbReference type="EMBL" id="CM056742">
    <property type="protein sequence ID" value="KAJ8679632.1"/>
    <property type="molecule type" value="Genomic_DNA"/>
</dbReference>
<evidence type="ECO:0000313" key="1">
    <source>
        <dbReference type="EMBL" id="KAJ8679632.1"/>
    </source>
</evidence>
<keyword evidence="2" id="KW-1185">Reference proteome</keyword>
<protein>
    <submittedName>
        <fullName evidence="1">Uncharacterized protein</fullName>
    </submittedName>
</protein>
<dbReference type="Proteomes" id="UP001239111">
    <property type="component" value="Chromosome 2"/>
</dbReference>
<evidence type="ECO:0000313" key="2">
    <source>
        <dbReference type="Proteomes" id="UP001239111"/>
    </source>
</evidence>